<comment type="caution">
    <text evidence="1">The sequence shown here is derived from an EMBL/GenBank/DDBJ whole genome shotgun (WGS) entry which is preliminary data.</text>
</comment>
<dbReference type="EMBL" id="BQNB010016190">
    <property type="protein sequence ID" value="GJT48883.1"/>
    <property type="molecule type" value="Genomic_DNA"/>
</dbReference>
<evidence type="ECO:0000313" key="2">
    <source>
        <dbReference type="Proteomes" id="UP001151760"/>
    </source>
</evidence>
<reference evidence="1" key="2">
    <citation type="submission" date="2022-01" db="EMBL/GenBank/DDBJ databases">
        <authorList>
            <person name="Yamashiro T."/>
            <person name="Shiraishi A."/>
            <person name="Satake H."/>
            <person name="Nakayama K."/>
        </authorList>
    </citation>
    <scope>NUCLEOTIDE SEQUENCE</scope>
</reference>
<proteinExistence type="predicted"/>
<reference evidence="1" key="1">
    <citation type="journal article" date="2022" name="Int. J. Mol. Sci.">
        <title>Draft Genome of Tanacetum Coccineum: Genomic Comparison of Closely Related Tanacetum-Family Plants.</title>
        <authorList>
            <person name="Yamashiro T."/>
            <person name="Shiraishi A."/>
            <person name="Nakayama K."/>
            <person name="Satake H."/>
        </authorList>
    </citation>
    <scope>NUCLEOTIDE SEQUENCE</scope>
</reference>
<organism evidence="1 2">
    <name type="scientific">Tanacetum coccineum</name>
    <dbReference type="NCBI Taxonomy" id="301880"/>
    <lineage>
        <taxon>Eukaryota</taxon>
        <taxon>Viridiplantae</taxon>
        <taxon>Streptophyta</taxon>
        <taxon>Embryophyta</taxon>
        <taxon>Tracheophyta</taxon>
        <taxon>Spermatophyta</taxon>
        <taxon>Magnoliopsida</taxon>
        <taxon>eudicotyledons</taxon>
        <taxon>Gunneridae</taxon>
        <taxon>Pentapetalae</taxon>
        <taxon>asterids</taxon>
        <taxon>campanulids</taxon>
        <taxon>Asterales</taxon>
        <taxon>Asteraceae</taxon>
        <taxon>Asteroideae</taxon>
        <taxon>Anthemideae</taxon>
        <taxon>Anthemidinae</taxon>
        <taxon>Tanacetum</taxon>
    </lineage>
</organism>
<evidence type="ECO:0000313" key="1">
    <source>
        <dbReference type="EMBL" id="GJT48883.1"/>
    </source>
</evidence>
<protein>
    <submittedName>
        <fullName evidence="1">Uncharacterized protein</fullName>
    </submittedName>
</protein>
<gene>
    <name evidence="1" type="ORF">Tco_0975040</name>
</gene>
<sequence>MYYQACRPACQLNSLPKAKSRPNSRSSLHNEPKHASIAQLLPRSSAVQPRHDSCQQKPQQLTQQLNLNLLGITRQKTECPSLIYGYLVKNYSQEVLGFSNVISSGNPTPYYDPIVSTSSPTLTPFEDSNFLLFEEADSFLALEDDQLHTEMELEVDRGAKVDVIAKLPHPTTALRCRSFLGACRLLRNLFKDKIRDTRGKSLKTFPLKLLGSVCFRDDSTHGFADIRKTFHAGELGCKGKCPSQQKKNKENKFLKMSNTILGLKPLLIQYLWRINDSAVCCTARGRKLSTFSKVATLDPPLGEHHGANLTAKRDVPDFEVFSCYLSFDYKKLHNYLQLHIGNPEYPNLSD</sequence>
<accession>A0ABQ5EDB1</accession>
<dbReference type="Proteomes" id="UP001151760">
    <property type="component" value="Unassembled WGS sequence"/>
</dbReference>
<name>A0ABQ5EDB1_9ASTR</name>
<keyword evidence="2" id="KW-1185">Reference proteome</keyword>